<organism evidence="3 4">
    <name type="scientific">Paenibacillus hunanensis</name>
    <dbReference type="NCBI Taxonomy" id="539262"/>
    <lineage>
        <taxon>Bacteria</taxon>
        <taxon>Bacillati</taxon>
        <taxon>Bacillota</taxon>
        <taxon>Bacilli</taxon>
        <taxon>Bacillales</taxon>
        <taxon>Paenibacillaceae</taxon>
        <taxon>Paenibacillus</taxon>
    </lineage>
</organism>
<evidence type="ECO:0000313" key="4">
    <source>
        <dbReference type="Proteomes" id="UP001185028"/>
    </source>
</evidence>
<dbReference type="Pfam" id="PF12010">
    <property type="entry name" value="DUF3502"/>
    <property type="match status" value="1"/>
</dbReference>
<evidence type="ECO:0000313" key="3">
    <source>
        <dbReference type="EMBL" id="MDR6243302.1"/>
    </source>
</evidence>
<dbReference type="InterPro" id="IPR022627">
    <property type="entry name" value="DUF3502"/>
</dbReference>
<dbReference type="Pfam" id="PF01547">
    <property type="entry name" value="SBP_bac_1"/>
    <property type="match status" value="1"/>
</dbReference>
<dbReference type="EMBL" id="JAVDQH010000004">
    <property type="protein sequence ID" value="MDR6243302.1"/>
    <property type="molecule type" value="Genomic_DNA"/>
</dbReference>
<reference evidence="3 4" key="1">
    <citation type="submission" date="2023-07" db="EMBL/GenBank/DDBJ databases">
        <title>Genomic Encyclopedia of Type Strains, Phase IV (KMG-IV): sequencing the most valuable type-strain genomes for metagenomic binning, comparative biology and taxonomic classification.</title>
        <authorList>
            <person name="Goeker M."/>
        </authorList>
    </citation>
    <scope>NUCLEOTIDE SEQUENCE [LARGE SCALE GENOMIC DNA]</scope>
    <source>
        <strain evidence="3 4">DSM 22170</strain>
    </source>
</reference>
<dbReference type="PANTHER" id="PTHR43649">
    <property type="entry name" value="ARABINOSE-BINDING PROTEIN-RELATED"/>
    <property type="match status" value="1"/>
</dbReference>
<dbReference type="RefSeq" id="WP_188773514.1">
    <property type="nucleotide sequence ID" value="NZ_BMMB01000001.1"/>
</dbReference>
<feature type="chain" id="PRO_5045803329" evidence="1">
    <location>
        <begin position="25"/>
        <end position="505"/>
    </location>
</feature>
<dbReference type="Gene3D" id="3.40.190.10">
    <property type="entry name" value="Periplasmic binding protein-like II"/>
    <property type="match status" value="1"/>
</dbReference>
<dbReference type="PANTHER" id="PTHR43649:SF17">
    <property type="entry name" value="ABC TRANSPORTER SOLUTE BINDING PROTEIN-SUGAR TRANSPORT"/>
    <property type="match status" value="1"/>
</dbReference>
<dbReference type="InterPro" id="IPR006059">
    <property type="entry name" value="SBP"/>
</dbReference>
<evidence type="ECO:0000259" key="2">
    <source>
        <dbReference type="Pfam" id="PF12010"/>
    </source>
</evidence>
<proteinExistence type="predicted"/>
<feature type="domain" description="DUF3502" evidence="2">
    <location>
        <begin position="432"/>
        <end position="499"/>
    </location>
</feature>
<protein>
    <submittedName>
        <fullName evidence="3">Aldouronate transport system substrate-binding protein</fullName>
    </submittedName>
</protein>
<dbReference type="Proteomes" id="UP001185028">
    <property type="component" value="Unassembled WGS sequence"/>
</dbReference>
<keyword evidence="4" id="KW-1185">Reference proteome</keyword>
<keyword evidence="1" id="KW-0732">Signal</keyword>
<comment type="caution">
    <text evidence="3">The sequence shown here is derived from an EMBL/GenBank/DDBJ whole genome shotgun (WGS) entry which is preliminary data.</text>
</comment>
<feature type="signal peptide" evidence="1">
    <location>
        <begin position="1"/>
        <end position="24"/>
    </location>
</feature>
<dbReference type="PROSITE" id="PS51257">
    <property type="entry name" value="PROKAR_LIPOPROTEIN"/>
    <property type="match status" value="1"/>
</dbReference>
<dbReference type="SUPFAM" id="SSF53850">
    <property type="entry name" value="Periplasmic binding protein-like II"/>
    <property type="match status" value="1"/>
</dbReference>
<evidence type="ECO:0000256" key="1">
    <source>
        <dbReference type="SAM" id="SignalP"/>
    </source>
</evidence>
<dbReference type="InterPro" id="IPR050490">
    <property type="entry name" value="Bact_solute-bd_prot1"/>
</dbReference>
<sequence length="505" mass="56981">MLHKSKAWCLSLAVILLLSVVLSACGGSSDSSSATGANGELAPVELVFYNYATPMKGQERVMQAINKYLKEKINATVKVVTMEGSDFETKVPVMLASGQPMDIVFTSSWTNNYLSNVSKQAFTPLSSLMDKYGQDLKKTIPDTLWKGMTVKNEIYAVPSYKEVGHQVGVLMRKDMVEKYKIDTNSIKSWKDMEPILKTVHEKDPSILPLDGSEGMYRSIPVQHMSGDWNLPGVINVGDQPYYKRSDDKIFDQYETPEFKEFVETAYRWNQAGYTPKDVEYQSEGDWKAGKVFAGSLLYAPNYVYKRSAQLGYPLVYQNLGKGVIETSDVQGGGFAIPRSSKNPERAMMFLNLLYTDPVLANMFVHGIEGQDYVKVDKTFIKPAEGVDPLNPDYDYGYGWMWGNVNIFYYDQSYPKDTLEQFKVFEDNNTPSPALGFNFDTTPVQTQIAAINNVISQFYPPLVRGTVNPDQYLPMFIQKLKDAGVDELISEMQSQYDQWKSEQTKS</sequence>
<name>A0ABU1IVK5_9BACL</name>
<gene>
    <name evidence="3" type="ORF">JOC58_001189</name>
</gene>
<accession>A0ABU1IVK5</accession>